<dbReference type="InterPro" id="IPR001128">
    <property type="entry name" value="Cyt_P450"/>
</dbReference>
<name>A0A2H3CPB8_ARMGA</name>
<evidence type="ECO:0000256" key="4">
    <source>
        <dbReference type="ARBA" id="ARBA00022617"/>
    </source>
</evidence>
<protein>
    <submittedName>
        <fullName evidence="9">Cytochrome P450</fullName>
    </submittedName>
</protein>
<keyword evidence="6" id="KW-0560">Oxidoreductase</keyword>
<comment type="similarity">
    <text evidence="3">Belongs to the cytochrome P450 family.</text>
</comment>
<evidence type="ECO:0000256" key="8">
    <source>
        <dbReference type="ARBA" id="ARBA00023033"/>
    </source>
</evidence>
<dbReference type="PANTHER" id="PTHR46300">
    <property type="entry name" value="P450, PUTATIVE (EUROFUNG)-RELATED-RELATED"/>
    <property type="match status" value="1"/>
</dbReference>
<gene>
    <name evidence="9" type="ORF">ARMGADRAFT_1038031</name>
</gene>
<evidence type="ECO:0000256" key="1">
    <source>
        <dbReference type="ARBA" id="ARBA00001971"/>
    </source>
</evidence>
<keyword evidence="8" id="KW-0503">Monooxygenase</keyword>
<sequence>MWDEVAFTAVWRMTEEVLKICCIVYPISSLWSNGDMIQLCFTKYLLENEAKLQLNHNELTYLAGTMFSAGSITTASAISVAIMAVASFPATQTWVQEELDTIVGHKQVPTFDDNVNLLQVLAFVLESYRWRPVGGSVIGDHWSICCDPSVFANPELWNTLKVVPTGTGASHANLMISEDCKVPIDQQRIRGEGISITPEMFKTFRQCIRILEALKPRKHLLLCIIMSPLSRRRLGYMFVSHVIGTNLQQHQKNIKDIEIISLFISQLTLPYLLFALSLLLI</sequence>
<proteinExistence type="inferred from homology"/>
<dbReference type="PRINTS" id="PR00463">
    <property type="entry name" value="EP450I"/>
</dbReference>
<dbReference type="EMBL" id="KZ293708">
    <property type="protein sequence ID" value="PBK83234.1"/>
    <property type="molecule type" value="Genomic_DNA"/>
</dbReference>
<dbReference type="OrthoDB" id="2789670at2759"/>
<reference evidence="10" key="1">
    <citation type="journal article" date="2017" name="Nat. Ecol. Evol.">
        <title>Genome expansion and lineage-specific genetic innovations in the forest pathogenic fungi Armillaria.</title>
        <authorList>
            <person name="Sipos G."/>
            <person name="Prasanna A.N."/>
            <person name="Walter M.C."/>
            <person name="O'Connor E."/>
            <person name="Balint B."/>
            <person name="Krizsan K."/>
            <person name="Kiss B."/>
            <person name="Hess J."/>
            <person name="Varga T."/>
            <person name="Slot J."/>
            <person name="Riley R."/>
            <person name="Boka B."/>
            <person name="Rigling D."/>
            <person name="Barry K."/>
            <person name="Lee J."/>
            <person name="Mihaltcheva S."/>
            <person name="LaButti K."/>
            <person name="Lipzen A."/>
            <person name="Waldron R."/>
            <person name="Moloney N.M."/>
            <person name="Sperisen C."/>
            <person name="Kredics L."/>
            <person name="Vagvoelgyi C."/>
            <person name="Patrignani A."/>
            <person name="Fitzpatrick D."/>
            <person name="Nagy I."/>
            <person name="Doyle S."/>
            <person name="Anderson J.B."/>
            <person name="Grigoriev I.V."/>
            <person name="Gueldener U."/>
            <person name="Muensterkoetter M."/>
            <person name="Nagy L.G."/>
        </authorList>
    </citation>
    <scope>NUCLEOTIDE SEQUENCE [LARGE SCALE GENOMIC DNA]</scope>
    <source>
        <strain evidence="10">Ar21-2</strain>
    </source>
</reference>
<dbReference type="InParanoid" id="A0A2H3CPB8"/>
<dbReference type="InterPro" id="IPR036396">
    <property type="entry name" value="Cyt_P450_sf"/>
</dbReference>
<dbReference type="GO" id="GO:0016705">
    <property type="term" value="F:oxidoreductase activity, acting on paired donors, with incorporation or reduction of molecular oxygen"/>
    <property type="evidence" value="ECO:0007669"/>
    <property type="project" value="InterPro"/>
</dbReference>
<dbReference type="Pfam" id="PF00067">
    <property type="entry name" value="p450"/>
    <property type="match status" value="1"/>
</dbReference>
<keyword evidence="4" id="KW-0349">Heme</keyword>
<dbReference type="Proteomes" id="UP000217790">
    <property type="component" value="Unassembled WGS sequence"/>
</dbReference>
<evidence type="ECO:0000313" key="9">
    <source>
        <dbReference type="EMBL" id="PBK83234.1"/>
    </source>
</evidence>
<keyword evidence="7" id="KW-0408">Iron</keyword>
<keyword evidence="10" id="KW-1185">Reference proteome</keyword>
<dbReference type="Gene3D" id="1.10.630.10">
    <property type="entry name" value="Cytochrome P450"/>
    <property type="match status" value="1"/>
</dbReference>
<dbReference type="PANTHER" id="PTHR46300:SF1">
    <property type="entry name" value="P450, PUTATIVE (EUROFUNG)-RELATED"/>
    <property type="match status" value="1"/>
</dbReference>
<dbReference type="SUPFAM" id="SSF48264">
    <property type="entry name" value="Cytochrome P450"/>
    <property type="match status" value="1"/>
</dbReference>
<evidence type="ECO:0000313" key="10">
    <source>
        <dbReference type="Proteomes" id="UP000217790"/>
    </source>
</evidence>
<comment type="cofactor">
    <cofactor evidence="1">
        <name>heme</name>
        <dbReference type="ChEBI" id="CHEBI:30413"/>
    </cofactor>
</comment>
<evidence type="ECO:0000256" key="2">
    <source>
        <dbReference type="ARBA" id="ARBA00005179"/>
    </source>
</evidence>
<evidence type="ECO:0000256" key="5">
    <source>
        <dbReference type="ARBA" id="ARBA00022723"/>
    </source>
</evidence>
<organism evidence="9 10">
    <name type="scientific">Armillaria gallica</name>
    <name type="common">Bulbous honey fungus</name>
    <name type="synonym">Armillaria bulbosa</name>
    <dbReference type="NCBI Taxonomy" id="47427"/>
    <lineage>
        <taxon>Eukaryota</taxon>
        <taxon>Fungi</taxon>
        <taxon>Dikarya</taxon>
        <taxon>Basidiomycota</taxon>
        <taxon>Agaricomycotina</taxon>
        <taxon>Agaricomycetes</taxon>
        <taxon>Agaricomycetidae</taxon>
        <taxon>Agaricales</taxon>
        <taxon>Marasmiineae</taxon>
        <taxon>Physalacriaceae</taxon>
        <taxon>Armillaria</taxon>
    </lineage>
</organism>
<dbReference type="AlphaFoldDB" id="A0A2H3CPB8"/>
<dbReference type="GO" id="GO:0005506">
    <property type="term" value="F:iron ion binding"/>
    <property type="evidence" value="ECO:0007669"/>
    <property type="project" value="InterPro"/>
</dbReference>
<evidence type="ECO:0000256" key="6">
    <source>
        <dbReference type="ARBA" id="ARBA00023002"/>
    </source>
</evidence>
<evidence type="ECO:0000256" key="7">
    <source>
        <dbReference type="ARBA" id="ARBA00023004"/>
    </source>
</evidence>
<dbReference type="STRING" id="47427.A0A2H3CPB8"/>
<evidence type="ECO:0000256" key="3">
    <source>
        <dbReference type="ARBA" id="ARBA00010617"/>
    </source>
</evidence>
<dbReference type="GO" id="GO:0020037">
    <property type="term" value="F:heme binding"/>
    <property type="evidence" value="ECO:0007669"/>
    <property type="project" value="InterPro"/>
</dbReference>
<dbReference type="GO" id="GO:0004497">
    <property type="term" value="F:monooxygenase activity"/>
    <property type="evidence" value="ECO:0007669"/>
    <property type="project" value="UniProtKB-KW"/>
</dbReference>
<accession>A0A2H3CPB8</accession>
<dbReference type="InterPro" id="IPR002401">
    <property type="entry name" value="Cyt_P450_E_grp-I"/>
</dbReference>
<comment type="pathway">
    <text evidence="2">Secondary metabolite biosynthesis.</text>
</comment>
<dbReference type="InterPro" id="IPR050364">
    <property type="entry name" value="Cytochrome_P450_fung"/>
</dbReference>
<keyword evidence="5" id="KW-0479">Metal-binding</keyword>